<evidence type="ECO:0000256" key="4">
    <source>
        <dbReference type="ARBA" id="ARBA00022448"/>
    </source>
</evidence>
<evidence type="ECO:0000256" key="3">
    <source>
        <dbReference type="ARBA" id="ARBA00012668"/>
    </source>
</evidence>
<dbReference type="CDD" id="cd06186">
    <property type="entry name" value="NOX_Duox_like_FAD_NADP"/>
    <property type="match status" value="1"/>
</dbReference>
<dbReference type="InterPro" id="IPR039261">
    <property type="entry name" value="FNR_nucleotide-bd"/>
</dbReference>
<evidence type="ECO:0000256" key="12">
    <source>
        <dbReference type="ARBA" id="ARBA00048483"/>
    </source>
</evidence>
<keyword evidence="10" id="KW-0406">Ion transport</keyword>
<dbReference type="InterPro" id="IPR013121">
    <property type="entry name" value="Fe_red_NAD-bd_6"/>
</dbReference>
<feature type="domain" description="FAD-binding FR-type" evidence="15">
    <location>
        <begin position="305"/>
        <end position="471"/>
    </location>
</feature>
<dbReference type="EMBL" id="ML995491">
    <property type="protein sequence ID" value="KAF2139841.1"/>
    <property type="molecule type" value="Genomic_DNA"/>
</dbReference>
<dbReference type="SFLD" id="SFLDS00052">
    <property type="entry name" value="Ferric_Reductase_Domain"/>
    <property type="match status" value="1"/>
</dbReference>
<keyword evidence="9" id="KW-0560">Oxidoreductase</keyword>
<dbReference type="GO" id="GO:0015677">
    <property type="term" value="P:copper ion import"/>
    <property type="evidence" value="ECO:0007669"/>
    <property type="project" value="TreeGrafter"/>
</dbReference>
<comment type="catalytic activity">
    <reaction evidence="12">
        <text>2 a Fe(II)-siderophore + NADP(+) + H(+) = 2 a Fe(III)-siderophore + NADPH</text>
        <dbReference type="Rhea" id="RHEA:28795"/>
        <dbReference type="Rhea" id="RHEA-COMP:11342"/>
        <dbReference type="Rhea" id="RHEA-COMP:11344"/>
        <dbReference type="ChEBI" id="CHEBI:15378"/>
        <dbReference type="ChEBI" id="CHEBI:29033"/>
        <dbReference type="ChEBI" id="CHEBI:29034"/>
        <dbReference type="ChEBI" id="CHEBI:57783"/>
        <dbReference type="ChEBI" id="CHEBI:58349"/>
        <dbReference type="EC" id="1.16.1.9"/>
    </reaction>
</comment>
<dbReference type="PROSITE" id="PS51384">
    <property type="entry name" value="FAD_FR"/>
    <property type="match status" value="1"/>
</dbReference>
<keyword evidence="4" id="KW-0813">Transport</keyword>
<comment type="subcellular location">
    <subcellularLocation>
        <location evidence="1">Cell membrane</location>
        <topology evidence="1">Multi-pass membrane protein</topology>
    </subcellularLocation>
</comment>
<dbReference type="EC" id="1.16.1.9" evidence="3"/>
<accession>A0A6A6BBI1</accession>
<dbReference type="GO" id="GO:0005886">
    <property type="term" value="C:plasma membrane"/>
    <property type="evidence" value="ECO:0007669"/>
    <property type="project" value="UniProtKB-SubCell"/>
</dbReference>
<evidence type="ECO:0000256" key="8">
    <source>
        <dbReference type="ARBA" id="ARBA00022989"/>
    </source>
</evidence>
<feature type="transmembrane region" description="Helical" evidence="14">
    <location>
        <begin position="270"/>
        <end position="290"/>
    </location>
</feature>
<evidence type="ECO:0000313" key="17">
    <source>
        <dbReference type="Proteomes" id="UP000799438"/>
    </source>
</evidence>
<evidence type="ECO:0000256" key="6">
    <source>
        <dbReference type="ARBA" id="ARBA00022692"/>
    </source>
</evidence>
<evidence type="ECO:0000313" key="16">
    <source>
        <dbReference type="EMBL" id="KAF2139841.1"/>
    </source>
</evidence>
<evidence type="ECO:0000256" key="14">
    <source>
        <dbReference type="SAM" id="Phobius"/>
    </source>
</evidence>
<evidence type="ECO:0000259" key="15">
    <source>
        <dbReference type="PROSITE" id="PS51384"/>
    </source>
</evidence>
<dbReference type="InterPro" id="IPR017938">
    <property type="entry name" value="Riboflavin_synthase-like_b-brl"/>
</dbReference>
<sequence>MVHHHIQDMSTAASLEHHWGFEDRALPCVSDKGTCEYLDAVYSMIDLTMLYTWIMWAVVGGVLLVMALLRYMKPSRSGMSQSSVYRGYRAVVMALRRWLLPETLFSVFGHVSRLQVAVLACTLVYLLIFSLVGITYRTWVTPIKASPGLSNTRSGIGGFADRVGAFAYALTPLTIALSCRESILSLITGIPYHHFNFLHRWTGRIIFVQSFLHTLMWTIVEGRLYQPQPTKYKEFMEQPYAIFGVVAMFFVTFLYVFSIKSVIRWTGYEFFKKTHYVVALLYMGACWGHWDKLACWMIASIGLMFLDLGCRILRLCLIHFGYKDGNKGKVVYSLSPSNANTAPGFGFRAAQSTLRLFDDGDATVLRLDFQHNHDAWRPGQHFFLCFPALNLWQSHPFTPSSLPAPHPASPHHTYLIRAEKGETQRLTQLARTLTSPPSSSASSATEAGEKAPTTTTTPIILTGPYGPPVSPAHDENILAVAGGTGITFALPIALSALAHPVAGSTRKIDLVWAIRRAQNVAWLAPELAELRARMLAGRAPGLRVRVFVTREDGAATAAAAAAAAAGVGVAGRDAKALEAGADVIAETAVGGKMPRISVDEDDESVAALLAPFRSGSASVGGDGGGDGGFETTFLCDHHPGAGDVVDAFAERVAGGGGACRVVGSGPAAMGRDFRSVIAERCRPGRVWRGGEDADWGLVWDLR</sequence>
<name>A0A6A6BBI1_9PEZI</name>
<evidence type="ECO:0000256" key="7">
    <source>
        <dbReference type="ARBA" id="ARBA00022982"/>
    </source>
</evidence>
<dbReference type="InterPro" id="IPR017927">
    <property type="entry name" value="FAD-bd_FR_type"/>
</dbReference>
<evidence type="ECO:0000256" key="1">
    <source>
        <dbReference type="ARBA" id="ARBA00004651"/>
    </source>
</evidence>
<dbReference type="InterPro" id="IPR051410">
    <property type="entry name" value="Ferric/Cupric_Reductase"/>
</dbReference>
<evidence type="ECO:0000256" key="2">
    <source>
        <dbReference type="ARBA" id="ARBA00006278"/>
    </source>
</evidence>
<keyword evidence="6 14" id="KW-0812">Transmembrane</keyword>
<dbReference type="InterPro" id="IPR013112">
    <property type="entry name" value="FAD-bd_8"/>
</dbReference>
<dbReference type="RefSeq" id="XP_033395554.1">
    <property type="nucleotide sequence ID" value="XM_033545230.1"/>
</dbReference>
<proteinExistence type="inferred from homology"/>
<protein>
    <recommendedName>
        <fullName evidence="3">ferric-chelate reductase (NADPH)</fullName>
        <ecNumber evidence="3">1.16.1.9</ecNumber>
    </recommendedName>
</protein>
<dbReference type="Proteomes" id="UP000799438">
    <property type="component" value="Unassembled WGS sequence"/>
</dbReference>
<dbReference type="GO" id="GO:0006826">
    <property type="term" value="P:iron ion transport"/>
    <property type="evidence" value="ECO:0007669"/>
    <property type="project" value="UniProtKB-ARBA"/>
</dbReference>
<organism evidence="16 17">
    <name type="scientific">Aplosporella prunicola CBS 121167</name>
    <dbReference type="NCBI Taxonomy" id="1176127"/>
    <lineage>
        <taxon>Eukaryota</taxon>
        <taxon>Fungi</taxon>
        <taxon>Dikarya</taxon>
        <taxon>Ascomycota</taxon>
        <taxon>Pezizomycotina</taxon>
        <taxon>Dothideomycetes</taxon>
        <taxon>Dothideomycetes incertae sedis</taxon>
        <taxon>Botryosphaeriales</taxon>
        <taxon>Aplosporellaceae</taxon>
        <taxon>Aplosporella</taxon>
    </lineage>
</organism>
<dbReference type="InterPro" id="IPR013130">
    <property type="entry name" value="Fe3_Rdtase_TM_dom"/>
</dbReference>
<evidence type="ECO:0000256" key="9">
    <source>
        <dbReference type="ARBA" id="ARBA00023002"/>
    </source>
</evidence>
<reference evidence="16" key="1">
    <citation type="journal article" date="2020" name="Stud. Mycol.">
        <title>101 Dothideomycetes genomes: a test case for predicting lifestyles and emergence of pathogens.</title>
        <authorList>
            <person name="Haridas S."/>
            <person name="Albert R."/>
            <person name="Binder M."/>
            <person name="Bloem J."/>
            <person name="Labutti K."/>
            <person name="Salamov A."/>
            <person name="Andreopoulos B."/>
            <person name="Baker S."/>
            <person name="Barry K."/>
            <person name="Bills G."/>
            <person name="Bluhm B."/>
            <person name="Cannon C."/>
            <person name="Castanera R."/>
            <person name="Culley D."/>
            <person name="Daum C."/>
            <person name="Ezra D."/>
            <person name="Gonzalez J."/>
            <person name="Henrissat B."/>
            <person name="Kuo A."/>
            <person name="Liang C."/>
            <person name="Lipzen A."/>
            <person name="Lutzoni F."/>
            <person name="Magnuson J."/>
            <person name="Mondo S."/>
            <person name="Nolan M."/>
            <person name="Ohm R."/>
            <person name="Pangilinan J."/>
            <person name="Park H.-J."/>
            <person name="Ramirez L."/>
            <person name="Alfaro M."/>
            <person name="Sun H."/>
            <person name="Tritt A."/>
            <person name="Yoshinaga Y."/>
            <person name="Zwiers L.-H."/>
            <person name="Turgeon B."/>
            <person name="Goodwin S."/>
            <person name="Spatafora J."/>
            <person name="Crous P."/>
            <person name="Grigoriev I."/>
        </authorList>
    </citation>
    <scope>NUCLEOTIDE SEQUENCE</scope>
    <source>
        <strain evidence="16">CBS 121167</strain>
    </source>
</reference>
<evidence type="ECO:0000256" key="13">
    <source>
        <dbReference type="SAM" id="MobiDB-lite"/>
    </source>
</evidence>
<feature type="transmembrane region" description="Helical" evidence="14">
    <location>
        <begin position="240"/>
        <end position="258"/>
    </location>
</feature>
<dbReference type="SFLD" id="SFLDG01168">
    <property type="entry name" value="Ferric_reductase_subgroup_(FRE"/>
    <property type="match status" value="1"/>
</dbReference>
<dbReference type="GeneID" id="54302729"/>
<dbReference type="Gene3D" id="3.40.50.80">
    <property type="entry name" value="Nucleotide-binding domain of ferredoxin-NADP reductase (FNR) module"/>
    <property type="match status" value="1"/>
</dbReference>
<dbReference type="PANTHER" id="PTHR32361">
    <property type="entry name" value="FERRIC/CUPRIC REDUCTASE TRANSMEMBRANE COMPONENT"/>
    <property type="match status" value="1"/>
</dbReference>
<gene>
    <name evidence="16" type="ORF">K452DRAFT_335742</name>
</gene>
<dbReference type="Pfam" id="PF08022">
    <property type="entry name" value="FAD_binding_8"/>
    <property type="match status" value="1"/>
</dbReference>
<dbReference type="Pfam" id="PF01794">
    <property type="entry name" value="Ferric_reduct"/>
    <property type="match status" value="1"/>
</dbReference>
<dbReference type="GO" id="GO:0052851">
    <property type="term" value="F:ferric-chelate reductase (NADPH) activity"/>
    <property type="evidence" value="ECO:0007669"/>
    <property type="project" value="UniProtKB-EC"/>
</dbReference>
<keyword evidence="8 14" id="KW-1133">Transmembrane helix</keyword>
<keyword evidence="17" id="KW-1185">Reference proteome</keyword>
<feature type="compositionally biased region" description="Low complexity" evidence="13">
    <location>
        <begin position="425"/>
        <end position="445"/>
    </location>
</feature>
<dbReference type="GO" id="GO:0006879">
    <property type="term" value="P:intracellular iron ion homeostasis"/>
    <property type="evidence" value="ECO:0007669"/>
    <property type="project" value="TreeGrafter"/>
</dbReference>
<feature type="transmembrane region" description="Helical" evidence="14">
    <location>
        <begin position="50"/>
        <end position="69"/>
    </location>
</feature>
<feature type="transmembrane region" description="Helical" evidence="14">
    <location>
        <begin position="114"/>
        <end position="136"/>
    </location>
</feature>
<dbReference type="Pfam" id="PF08030">
    <property type="entry name" value="NAD_binding_6"/>
    <property type="match status" value="1"/>
</dbReference>
<feature type="region of interest" description="Disordered" evidence="13">
    <location>
        <begin position="425"/>
        <end position="459"/>
    </location>
</feature>
<evidence type="ECO:0000256" key="5">
    <source>
        <dbReference type="ARBA" id="ARBA00022475"/>
    </source>
</evidence>
<keyword evidence="7" id="KW-0249">Electron transport</keyword>
<dbReference type="OrthoDB" id="167398at2759"/>
<keyword evidence="5" id="KW-1003">Cell membrane</keyword>
<dbReference type="PANTHER" id="PTHR32361:SF3">
    <property type="entry name" value="REDUCTASE, PUTATIVE (AFU_ORTHOLOGUE AFUA_6G13750)-RELATED"/>
    <property type="match status" value="1"/>
</dbReference>
<evidence type="ECO:0000256" key="10">
    <source>
        <dbReference type="ARBA" id="ARBA00023065"/>
    </source>
</evidence>
<comment type="similarity">
    <text evidence="2">Belongs to the ferric reductase (FRE) family.</text>
</comment>
<dbReference type="SUPFAM" id="SSF63380">
    <property type="entry name" value="Riboflavin synthase domain-like"/>
    <property type="match status" value="1"/>
</dbReference>
<dbReference type="SUPFAM" id="SSF52343">
    <property type="entry name" value="Ferredoxin reductase-like, C-terminal NADP-linked domain"/>
    <property type="match status" value="1"/>
</dbReference>
<dbReference type="AlphaFoldDB" id="A0A6A6BBI1"/>
<feature type="transmembrane region" description="Helical" evidence="14">
    <location>
        <begin position="201"/>
        <end position="220"/>
    </location>
</feature>
<evidence type="ECO:0000256" key="11">
    <source>
        <dbReference type="ARBA" id="ARBA00023136"/>
    </source>
</evidence>
<keyword evidence="11 14" id="KW-0472">Membrane</keyword>